<dbReference type="InterPro" id="IPR019783">
    <property type="entry name" value="SDO1/SBDS_N"/>
</dbReference>
<dbReference type="InterPro" id="IPR036786">
    <property type="entry name" value="Ribosome_mat_SBDS_N_sf"/>
</dbReference>
<organism evidence="3 4">
    <name type="scientific">Ascobolus immersus RN42</name>
    <dbReference type="NCBI Taxonomy" id="1160509"/>
    <lineage>
        <taxon>Eukaryota</taxon>
        <taxon>Fungi</taxon>
        <taxon>Dikarya</taxon>
        <taxon>Ascomycota</taxon>
        <taxon>Pezizomycotina</taxon>
        <taxon>Pezizomycetes</taxon>
        <taxon>Pezizales</taxon>
        <taxon>Ascobolaceae</taxon>
        <taxon>Ascobolus</taxon>
    </lineage>
</organism>
<evidence type="ECO:0000259" key="2">
    <source>
        <dbReference type="Pfam" id="PF01172"/>
    </source>
</evidence>
<keyword evidence="4" id="KW-1185">Reference proteome</keyword>
<gene>
    <name evidence="3" type="ORF">BJ508DRAFT_415272</name>
</gene>
<dbReference type="OrthoDB" id="2567806at2759"/>
<feature type="region of interest" description="Disordered" evidence="1">
    <location>
        <begin position="91"/>
        <end position="121"/>
    </location>
</feature>
<dbReference type="Proteomes" id="UP000275078">
    <property type="component" value="Unassembled WGS sequence"/>
</dbReference>
<dbReference type="Gene3D" id="3.30.1250.10">
    <property type="entry name" value="Ribosome maturation protein SBDS, N-terminal domain"/>
    <property type="match status" value="1"/>
</dbReference>
<accession>A0A3N4I3M0</accession>
<name>A0A3N4I3M0_ASCIM</name>
<sequence>MKGDGQQTKVIYNGQNGANFVVYVESEQEYQNWLKQEGNTIPLAQVVNGYTVLRNQHGNTGITEEPSNAELENEFGTSNVDEVIQKILKNGNIQSTKNHEREGNRNLANGSRVGHGGVTTN</sequence>
<dbReference type="SUPFAM" id="SSF89895">
    <property type="entry name" value="FYSH domain"/>
    <property type="match status" value="1"/>
</dbReference>
<dbReference type="AlphaFoldDB" id="A0A3N4I3M0"/>
<feature type="domain" description="Ribosome maturation protein SDO1/SBDS N-terminal" evidence="2">
    <location>
        <begin position="7"/>
        <end position="101"/>
    </location>
</feature>
<protein>
    <submittedName>
        <fullName evidence="3">DUF1960-domain-containing protein</fullName>
    </submittedName>
</protein>
<evidence type="ECO:0000313" key="3">
    <source>
        <dbReference type="EMBL" id="RPA80599.1"/>
    </source>
</evidence>
<reference evidence="3 4" key="1">
    <citation type="journal article" date="2018" name="Nat. Ecol. Evol.">
        <title>Pezizomycetes genomes reveal the molecular basis of ectomycorrhizal truffle lifestyle.</title>
        <authorList>
            <person name="Murat C."/>
            <person name="Payen T."/>
            <person name="Noel B."/>
            <person name="Kuo A."/>
            <person name="Morin E."/>
            <person name="Chen J."/>
            <person name="Kohler A."/>
            <person name="Krizsan K."/>
            <person name="Balestrini R."/>
            <person name="Da Silva C."/>
            <person name="Montanini B."/>
            <person name="Hainaut M."/>
            <person name="Levati E."/>
            <person name="Barry K.W."/>
            <person name="Belfiori B."/>
            <person name="Cichocki N."/>
            <person name="Clum A."/>
            <person name="Dockter R.B."/>
            <person name="Fauchery L."/>
            <person name="Guy J."/>
            <person name="Iotti M."/>
            <person name="Le Tacon F."/>
            <person name="Lindquist E.A."/>
            <person name="Lipzen A."/>
            <person name="Malagnac F."/>
            <person name="Mello A."/>
            <person name="Molinier V."/>
            <person name="Miyauchi S."/>
            <person name="Poulain J."/>
            <person name="Riccioni C."/>
            <person name="Rubini A."/>
            <person name="Sitrit Y."/>
            <person name="Splivallo R."/>
            <person name="Traeger S."/>
            <person name="Wang M."/>
            <person name="Zifcakova L."/>
            <person name="Wipf D."/>
            <person name="Zambonelli A."/>
            <person name="Paolocci F."/>
            <person name="Nowrousian M."/>
            <person name="Ottonello S."/>
            <person name="Baldrian P."/>
            <person name="Spatafora J.W."/>
            <person name="Henrissat B."/>
            <person name="Nagy L.G."/>
            <person name="Aury J.M."/>
            <person name="Wincker P."/>
            <person name="Grigoriev I.V."/>
            <person name="Bonfante P."/>
            <person name="Martin F.M."/>
        </authorList>
    </citation>
    <scope>NUCLEOTIDE SEQUENCE [LARGE SCALE GENOMIC DNA]</scope>
    <source>
        <strain evidence="3 4">RN42</strain>
    </source>
</reference>
<dbReference type="STRING" id="1160509.A0A3N4I3M0"/>
<proteinExistence type="predicted"/>
<evidence type="ECO:0000256" key="1">
    <source>
        <dbReference type="SAM" id="MobiDB-lite"/>
    </source>
</evidence>
<evidence type="ECO:0000313" key="4">
    <source>
        <dbReference type="Proteomes" id="UP000275078"/>
    </source>
</evidence>
<dbReference type="EMBL" id="ML119686">
    <property type="protein sequence ID" value="RPA80599.1"/>
    <property type="molecule type" value="Genomic_DNA"/>
</dbReference>
<dbReference type="Pfam" id="PF01172">
    <property type="entry name" value="SBDS_N"/>
    <property type="match status" value="1"/>
</dbReference>